<comment type="similarity">
    <text evidence="1">Belongs to the universal ribosomal protein uS12 family.</text>
</comment>
<dbReference type="Pfam" id="PF00164">
    <property type="entry name" value="Ribosom_S12_S23"/>
    <property type="match status" value="1"/>
</dbReference>
<dbReference type="InterPro" id="IPR006032">
    <property type="entry name" value="Ribosomal_uS12"/>
</dbReference>
<dbReference type="InterPro" id="IPR012340">
    <property type="entry name" value="NA-bd_OB-fold"/>
</dbReference>
<name>A0AAD4S0G7_9MAGN</name>
<dbReference type="InterPro" id="IPR005679">
    <property type="entry name" value="Ribosomal_uS12_bac"/>
</dbReference>
<evidence type="ECO:0008006" key="7">
    <source>
        <dbReference type="Google" id="ProtNLM"/>
    </source>
</evidence>
<dbReference type="EMBL" id="JAJJMB010016078">
    <property type="protein sequence ID" value="KAI3849839.1"/>
    <property type="molecule type" value="Genomic_DNA"/>
</dbReference>
<evidence type="ECO:0000256" key="2">
    <source>
        <dbReference type="ARBA" id="ARBA00022980"/>
    </source>
</evidence>
<protein>
    <recommendedName>
        <fullName evidence="7">Ribosomal protein S12</fullName>
    </recommendedName>
</protein>
<reference evidence="5" key="1">
    <citation type="submission" date="2022-04" db="EMBL/GenBank/DDBJ databases">
        <title>A functionally conserved STORR gene fusion in Papaver species that diverged 16.8 million years ago.</title>
        <authorList>
            <person name="Catania T."/>
        </authorList>
    </citation>
    <scope>NUCLEOTIDE SEQUENCE</scope>
    <source>
        <strain evidence="5">S-188037</strain>
    </source>
</reference>
<dbReference type="GO" id="GO:0015935">
    <property type="term" value="C:small ribosomal subunit"/>
    <property type="evidence" value="ECO:0007669"/>
    <property type="project" value="InterPro"/>
</dbReference>
<evidence type="ECO:0000256" key="1">
    <source>
        <dbReference type="ARBA" id="ARBA00005657"/>
    </source>
</evidence>
<keyword evidence="3" id="KW-0687">Ribonucleoprotein</keyword>
<accession>A0AAD4S0G7</accession>
<dbReference type="PANTHER" id="PTHR11652">
    <property type="entry name" value="30S RIBOSOMAL PROTEIN S12 FAMILY MEMBER"/>
    <property type="match status" value="1"/>
</dbReference>
<dbReference type="CDD" id="cd03368">
    <property type="entry name" value="Ribosomal_S12"/>
    <property type="match status" value="1"/>
</dbReference>
<dbReference type="GO" id="GO:0003735">
    <property type="term" value="F:structural constituent of ribosome"/>
    <property type="evidence" value="ECO:0007669"/>
    <property type="project" value="InterPro"/>
</dbReference>
<dbReference type="AlphaFoldDB" id="A0AAD4S0G7"/>
<keyword evidence="2" id="KW-0689">Ribosomal protein</keyword>
<dbReference type="FunFam" id="2.40.50.140:FF:000099">
    <property type="entry name" value="Ribosomal protein S12, mitochondrial"/>
    <property type="match status" value="1"/>
</dbReference>
<evidence type="ECO:0000313" key="5">
    <source>
        <dbReference type="EMBL" id="KAI3849839.1"/>
    </source>
</evidence>
<evidence type="ECO:0000256" key="4">
    <source>
        <dbReference type="SAM" id="MobiDB-lite"/>
    </source>
</evidence>
<organism evidence="5 6">
    <name type="scientific">Papaver atlanticum</name>
    <dbReference type="NCBI Taxonomy" id="357466"/>
    <lineage>
        <taxon>Eukaryota</taxon>
        <taxon>Viridiplantae</taxon>
        <taxon>Streptophyta</taxon>
        <taxon>Embryophyta</taxon>
        <taxon>Tracheophyta</taxon>
        <taxon>Spermatophyta</taxon>
        <taxon>Magnoliopsida</taxon>
        <taxon>Ranunculales</taxon>
        <taxon>Papaveraceae</taxon>
        <taxon>Papaveroideae</taxon>
        <taxon>Papaver</taxon>
    </lineage>
</organism>
<dbReference type="Proteomes" id="UP001202328">
    <property type="component" value="Unassembled WGS sequence"/>
</dbReference>
<keyword evidence="6" id="KW-1185">Reference proteome</keyword>
<gene>
    <name evidence="5" type="ORF">MKW98_026753</name>
</gene>
<comment type="caution">
    <text evidence="5">The sequence shown here is derived from an EMBL/GenBank/DDBJ whole genome shotgun (WGS) entry which is preliminary data.</text>
</comment>
<evidence type="ECO:0000256" key="3">
    <source>
        <dbReference type="ARBA" id="ARBA00023274"/>
    </source>
</evidence>
<feature type="region of interest" description="Disordered" evidence="4">
    <location>
        <begin position="306"/>
        <end position="334"/>
    </location>
</feature>
<dbReference type="Gene3D" id="2.40.50.140">
    <property type="entry name" value="Nucleic acid-binding proteins"/>
    <property type="match status" value="1"/>
</dbReference>
<dbReference type="NCBIfam" id="TIGR00981">
    <property type="entry name" value="rpsL_bact"/>
    <property type="match status" value="1"/>
</dbReference>
<dbReference type="GO" id="GO:0006412">
    <property type="term" value="P:translation"/>
    <property type="evidence" value="ECO:0007669"/>
    <property type="project" value="InterPro"/>
</dbReference>
<sequence length="334" mass="36740">MLGCVQHSYLCCTDPIRYSGKKLHSNGNLGLLGMRSLQNSGNAFQWMCHPLLKQENHYRHGIEKNLFKSEKTLFSGYPFSCSTGVENDSCIVQQSDAFVVDIVSPAMGHSQEAHPESNFSVPVITSALENMELTSKALMDLASRDGLLYVFGPTYASSTVSSSSISCNLPPTGFGHYPIPKRRMGVSAFGNVAARRIRRHVCFATVSQLIRHGRAKKQHKAQGRRLSNCPQKQGVCLKVQVTLPKKPNSGKRKTARVRLSNGKDVTCLIPGEGHNLQEHSIVLVGGGGVKDLPGVNYHCIRGTRDLQGVSERKRGRSQYGTKKPRKKPEKQNAN</sequence>
<proteinExistence type="inferred from homology"/>
<evidence type="ECO:0000313" key="6">
    <source>
        <dbReference type="Proteomes" id="UP001202328"/>
    </source>
</evidence>
<dbReference type="SUPFAM" id="SSF50249">
    <property type="entry name" value="Nucleic acid-binding proteins"/>
    <property type="match status" value="1"/>
</dbReference>
<dbReference type="PRINTS" id="PR01034">
    <property type="entry name" value="RIBOSOMALS12"/>
</dbReference>